<dbReference type="PANTHER" id="PTHR11054:SF0">
    <property type="entry name" value="6-PHOSPHOGLUCONOLACTONASE"/>
    <property type="match status" value="1"/>
</dbReference>
<evidence type="ECO:0000256" key="1">
    <source>
        <dbReference type="ARBA" id="ARBA00010662"/>
    </source>
</evidence>
<dbReference type="InterPro" id="IPR005900">
    <property type="entry name" value="6-phosphogluconolactonase_DevB"/>
</dbReference>
<dbReference type="GO" id="GO:0017057">
    <property type="term" value="F:6-phosphogluconolactonase activity"/>
    <property type="evidence" value="ECO:0007669"/>
    <property type="project" value="InterPro"/>
</dbReference>
<dbReference type="Pfam" id="PF01182">
    <property type="entry name" value="Glucosamine_iso"/>
    <property type="match status" value="1"/>
</dbReference>
<dbReference type="InterPro" id="IPR037171">
    <property type="entry name" value="NagB/RpiA_transferase-like"/>
</dbReference>
<dbReference type="CDD" id="cd01400">
    <property type="entry name" value="6PGL"/>
    <property type="match status" value="1"/>
</dbReference>
<dbReference type="InterPro" id="IPR006148">
    <property type="entry name" value="Glc/Gal-6P_isomerase"/>
</dbReference>
<dbReference type="GO" id="GO:0006098">
    <property type="term" value="P:pentose-phosphate shunt"/>
    <property type="evidence" value="ECO:0007669"/>
    <property type="project" value="InterPro"/>
</dbReference>
<reference evidence="3" key="1">
    <citation type="submission" date="2020-05" db="EMBL/GenBank/DDBJ databases">
        <authorList>
            <person name="Chiriac C."/>
            <person name="Salcher M."/>
            <person name="Ghai R."/>
            <person name="Kavagutti S V."/>
        </authorList>
    </citation>
    <scope>NUCLEOTIDE SEQUENCE</scope>
</reference>
<sequence>MPDQGPRDTHLTGRNGFRVVPVADAEAAKDVTARALAGAIQAARAGGAERVRVALSGGGTPVGAYERLATMVEDWPSIDVFLADERCVPYDDEDSNARLVDEALGTDRGHVLHRLSEVGSPGDRAKAYAHDIGDAPMDVVLLGLGEDGHTASLEPEHPSLEAEGVTVAVLDMKKPPPERVSLTIPALRAAGVVLLLVTGEGKSEALARTLGSQGVEAPASLLPAETMTVIADEAALTRPRAEQVFSS</sequence>
<proteinExistence type="inferred from homology"/>
<accession>A0A6J7HHC7</accession>
<dbReference type="PANTHER" id="PTHR11054">
    <property type="entry name" value="6-PHOSPHOGLUCONOLACTONASE"/>
    <property type="match status" value="1"/>
</dbReference>
<evidence type="ECO:0000259" key="2">
    <source>
        <dbReference type="Pfam" id="PF01182"/>
    </source>
</evidence>
<evidence type="ECO:0000313" key="3">
    <source>
        <dbReference type="EMBL" id="CAB4915059.1"/>
    </source>
</evidence>
<dbReference type="InterPro" id="IPR039104">
    <property type="entry name" value="6PGL"/>
</dbReference>
<organism evidence="3">
    <name type="scientific">freshwater metagenome</name>
    <dbReference type="NCBI Taxonomy" id="449393"/>
    <lineage>
        <taxon>unclassified sequences</taxon>
        <taxon>metagenomes</taxon>
        <taxon>ecological metagenomes</taxon>
    </lineage>
</organism>
<dbReference type="Gene3D" id="3.40.50.1360">
    <property type="match status" value="1"/>
</dbReference>
<dbReference type="AlphaFoldDB" id="A0A6J7HHC7"/>
<name>A0A6J7HHC7_9ZZZZ</name>
<feature type="domain" description="Glucosamine/galactosamine-6-phosphate isomerase" evidence="2">
    <location>
        <begin position="25"/>
        <end position="224"/>
    </location>
</feature>
<comment type="similarity">
    <text evidence="1">Belongs to the glucosamine/galactosamine-6-phosphate isomerase family. 6-phosphogluconolactonase subfamily.</text>
</comment>
<dbReference type="GO" id="GO:0005975">
    <property type="term" value="P:carbohydrate metabolic process"/>
    <property type="evidence" value="ECO:0007669"/>
    <property type="project" value="InterPro"/>
</dbReference>
<dbReference type="NCBIfam" id="TIGR01198">
    <property type="entry name" value="pgl"/>
    <property type="match status" value="1"/>
</dbReference>
<dbReference type="EMBL" id="CAFBMK010000077">
    <property type="protein sequence ID" value="CAB4915059.1"/>
    <property type="molecule type" value="Genomic_DNA"/>
</dbReference>
<protein>
    <submittedName>
        <fullName evidence="3">Unannotated protein</fullName>
    </submittedName>
</protein>
<dbReference type="SUPFAM" id="SSF100950">
    <property type="entry name" value="NagB/RpiA/CoA transferase-like"/>
    <property type="match status" value="1"/>
</dbReference>
<gene>
    <name evidence="3" type="ORF">UFOPK3564_01511</name>
</gene>